<dbReference type="PROSITE" id="PS51819">
    <property type="entry name" value="VOC"/>
    <property type="match status" value="1"/>
</dbReference>
<dbReference type="InterPro" id="IPR037523">
    <property type="entry name" value="VOC_core"/>
</dbReference>
<gene>
    <name evidence="2" type="ORF">CTE05_29750</name>
</gene>
<accession>A0A511JN70</accession>
<organism evidence="2 3">
    <name type="scientific">Cellulomonas terrae</name>
    <dbReference type="NCBI Taxonomy" id="311234"/>
    <lineage>
        <taxon>Bacteria</taxon>
        <taxon>Bacillati</taxon>
        <taxon>Actinomycetota</taxon>
        <taxon>Actinomycetes</taxon>
        <taxon>Micrococcales</taxon>
        <taxon>Cellulomonadaceae</taxon>
        <taxon>Cellulomonas</taxon>
    </lineage>
</organism>
<dbReference type="EMBL" id="BJWH01000017">
    <property type="protein sequence ID" value="GEL99428.1"/>
    <property type="molecule type" value="Genomic_DNA"/>
</dbReference>
<dbReference type="SUPFAM" id="SSF54593">
    <property type="entry name" value="Glyoxalase/Bleomycin resistance protein/Dihydroxybiphenyl dioxygenase"/>
    <property type="match status" value="2"/>
</dbReference>
<dbReference type="AlphaFoldDB" id="A0A511JN70"/>
<sequence>MTTRREAWPPGTPAWADITVPDLAVARAFYGPLLGWQFEVGGPETGYYTQAYVGDRRVVGIGEPMSDDPAPPPAWCVYLASDDLVATVAAVAEAGGKEVVPAMPILDFGSMAIVVDTAGAVFGIWEAASHTGWDVTDEPGSMVWCEVLVHDQPAAVAFYQQVFGYDVEDLGAPGFTYATLSLDGHPAAGIGGYGPQAGTDAPAAWTIYFAVTDTDASAAQVSELGGTVVSPPTDSTFGRMAIVSGPFGEVFALISPVGAT</sequence>
<dbReference type="PANTHER" id="PTHR33993">
    <property type="entry name" value="GLYOXALASE-RELATED"/>
    <property type="match status" value="1"/>
</dbReference>
<keyword evidence="3" id="KW-1185">Reference proteome</keyword>
<dbReference type="PANTHER" id="PTHR33993:SF14">
    <property type="entry name" value="GB|AAF24581.1"/>
    <property type="match status" value="1"/>
</dbReference>
<name>A0A511JN70_9CELL</name>
<reference evidence="2 3" key="1">
    <citation type="submission" date="2019-07" db="EMBL/GenBank/DDBJ databases">
        <title>Whole genome shotgun sequence of Cellulomonas terrae NBRC 100819.</title>
        <authorList>
            <person name="Hosoyama A."/>
            <person name="Uohara A."/>
            <person name="Ohji S."/>
            <person name="Ichikawa N."/>
        </authorList>
    </citation>
    <scope>NUCLEOTIDE SEQUENCE [LARGE SCALE GENOMIC DNA]</scope>
    <source>
        <strain evidence="2 3">NBRC 100819</strain>
    </source>
</reference>
<evidence type="ECO:0000259" key="1">
    <source>
        <dbReference type="PROSITE" id="PS51819"/>
    </source>
</evidence>
<dbReference type="OrthoDB" id="9793039at2"/>
<protein>
    <submittedName>
        <fullName evidence="2">Glyoxalase</fullName>
    </submittedName>
</protein>
<proteinExistence type="predicted"/>
<dbReference type="Gene3D" id="3.10.180.10">
    <property type="entry name" value="2,3-Dihydroxybiphenyl 1,2-Dioxygenase, domain 1"/>
    <property type="match status" value="2"/>
</dbReference>
<dbReference type="CDD" id="cd07247">
    <property type="entry name" value="SgaA_N_like"/>
    <property type="match status" value="2"/>
</dbReference>
<dbReference type="Proteomes" id="UP000321049">
    <property type="component" value="Unassembled WGS sequence"/>
</dbReference>
<comment type="caution">
    <text evidence="2">The sequence shown here is derived from an EMBL/GenBank/DDBJ whole genome shotgun (WGS) entry which is preliminary data.</text>
</comment>
<feature type="domain" description="VOC" evidence="1">
    <location>
        <begin position="141"/>
        <end position="256"/>
    </location>
</feature>
<evidence type="ECO:0000313" key="2">
    <source>
        <dbReference type="EMBL" id="GEL99428.1"/>
    </source>
</evidence>
<dbReference type="InterPro" id="IPR004360">
    <property type="entry name" value="Glyas_Fos-R_dOase_dom"/>
</dbReference>
<dbReference type="RefSeq" id="WP_146847079.1">
    <property type="nucleotide sequence ID" value="NZ_BJWH01000017.1"/>
</dbReference>
<dbReference type="InterPro" id="IPR052164">
    <property type="entry name" value="Anthracycline_SecMetBiosynth"/>
</dbReference>
<dbReference type="InterPro" id="IPR029068">
    <property type="entry name" value="Glyas_Bleomycin-R_OHBP_Dase"/>
</dbReference>
<evidence type="ECO:0000313" key="3">
    <source>
        <dbReference type="Proteomes" id="UP000321049"/>
    </source>
</evidence>
<dbReference type="Pfam" id="PF00903">
    <property type="entry name" value="Glyoxalase"/>
    <property type="match status" value="2"/>
</dbReference>